<dbReference type="Pfam" id="PF00008">
    <property type="entry name" value="EGF"/>
    <property type="match status" value="1"/>
</dbReference>
<dbReference type="Gene3D" id="2.10.25.10">
    <property type="entry name" value="Laminin"/>
    <property type="match status" value="2"/>
</dbReference>
<evidence type="ECO:0008006" key="10">
    <source>
        <dbReference type="Google" id="ProtNLM"/>
    </source>
</evidence>
<evidence type="ECO:0000256" key="5">
    <source>
        <dbReference type="SAM" id="SignalP"/>
    </source>
</evidence>
<dbReference type="AlphaFoldDB" id="A0A267EWB7"/>
<feature type="region of interest" description="Disordered" evidence="3">
    <location>
        <begin position="377"/>
        <end position="408"/>
    </location>
</feature>
<dbReference type="Proteomes" id="UP000215902">
    <property type="component" value="Unassembled WGS sequence"/>
</dbReference>
<sequence length="408" mass="42960">MFLRRFFLYFCFGVLFLVTLPISNASADVATFNVSGVANLTRQNASAIPIETVATFEFRASHPAWSIWGLYAPSTDNETNSMLQLVLGITFQHLTADWPSNGSRNQAAVNLTDGYWHSVSIRLDANASDVTVSLDGAELLRVFADPTTALTAIFNWTVMTFGGTNGTDGLRGCLANATVTESSDNAIAEVTNVQLLNGSGALAGCHEDPCICANGGSCLPRLQWNLHSSCNCTATGYGGDLCLKARDFCNTSSSGLEPCSGHGFCTSIASLETFSCNCTDGYSGANCSTPPATTPLATTPPATTPLATTPQTTTPPLTTIPQTAQTTEPVEAGTQAPAADSRLVVGLVVGLLLVLLAGTAAGLAFKVIRDRRKDTGVYKPSDRELGSGKSGQQSMQDILRPPNEERLI</sequence>
<keyword evidence="2" id="KW-0245">EGF-like domain</keyword>
<dbReference type="SUPFAM" id="SSF49899">
    <property type="entry name" value="Concanavalin A-like lectins/glucanases"/>
    <property type="match status" value="1"/>
</dbReference>
<evidence type="ECO:0000256" key="3">
    <source>
        <dbReference type="SAM" id="MobiDB-lite"/>
    </source>
</evidence>
<protein>
    <recommendedName>
        <fullName evidence="10">EGF-like domain-containing protein</fullName>
    </recommendedName>
</protein>
<dbReference type="SMART" id="SM00181">
    <property type="entry name" value="EGF"/>
    <property type="match status" value="2"/>
</dbReference>
<feature type="domain" description="EGF-like" evidence="7">
    <location>
        <begin position="206"/>
        <end position="243"/>
    </location>
</feature>
<dbReference type="InterPro" id="IPR013320">
    <property type="entry name" value="ConA-like_dom_sf"/>
</dbReference>
<accession>A0A267EWB7</accession>
<feature type="disulfide bond" evidence="2">
    <location>
        <begin position="278"/>
        <end position="287"/>
    </location>
</feature>
<feature type="signal peptide" evidence="5">
    <location>
        <begin position="1"/>
        <end position="25"/>
    </location>
</feature>
<feature type="transmembrane region" description="Helical" evidence="4">
    <location>
        <begin position="343"/>
        <end position="365"/>
    </location>
</feature>
<dbReference type="Gene3D" id="2.60.120.200">
    <property type="match status" value="1"/>
</dbReference>
<comment type="caution">
    <text evidence="2">Lacks conserved residue(s) required for the propagation of feature annotation.</text>
</comment>
<feature type="domain" description="EGF-like" evidence="7">
    <location>
        <begin position="245"/>
        <end position="288"/>
    </location>
</feature>
<dbReference type="PROSITE" id="PS01186">
    <property type="entry name" value="EGF_2"/>
    <property type="match status" value="1"/>
</dbReference>
<evidence type="ECO:0000313" key="9">
    <source>
        <dbReference type="Proteomes" id="UP000215902"/>
    </source>
</evidence>
<feature type="domain" description="Laminin G" evidence="6">
    <location>
        <begin position="29"/>
        <end position="205"/>
    </location>
</feature>
<feature type="chain" id="PRO_5012763427" description="EGF-like domain-containing protein" evidence="5">
    <location>
        <begin position="26"/>
        <end position="408"/>
    </location>
</feature>
<evidence type="ECO:0000256" key="1">
    <source>
        <dbReference type="ARBA" id="ARBA00023157"/>
    </source>
</evidence>
<dbReference type="InterPro" id="IPR001791">
    <property type="entry name" value="Laminin_G"/>
</dbReference>
<evidence type="ECO:0000259" key="7">
    <source>
        <dbReference type="PROSITE" id="PS50026"/>
    </source>
</evidence>
<evidence type="ECO:0000313" key="8">
    <source>
        <dbReference type="EMBL" id="PAA65284.1"/>
    </source>
</evidence>
<evidence type="ECO:0000256" key="4">
    <source>
        <dbReference type="SAM" id="Phobius"/>
    </source>
</evidence>
<dbReference type="EMBL" id="NIVC01001668">
    <property type="protein sequence ID" value="PAA65284.1"/>
    <property type="molecule type" value="Genomic_DNA"/>
</dbReference>
<reference evidence="8 9" key="1">
    <citation type="submission" date="2017-06" db="EMBL/GenBank/DDBJ databases">
        <title>A platform for efficient transgenesis in Macrostomum lignano, a flatworm model organism for stem cell research.</title>
        <authorList>
            <person name="Berezikov E."/>
        </authorList>
    </citation>
    <scope>NUCLEOTIDE SEQUENCE [LARGE SCALE GENOMIC DNA]</scope>
    <source>
        <strain evidence="8">DV1</strain>
        <tissue evidence="8">Whole organism</tissue>
    </source>
</reference>
<organism evidence="8 9">
    <name type="scientific">Macrostomum lignano</name>
    <dbReference type="NCBI Taxonomy" id="282301"/>
    <lineage>
        <taxon>Eukaryota</taxon>
        <taxon>Metazoa</taxon>
        <taxon>Spiralia</taxon>
        <taxon>Lophotrochozoa</taxon>
        <taxon>Platyhelminthes</taxon>
        <taxon>Rhabditophora</taxon>
        <taxon>Macrostomorpha</taxon>
        <taxon>Macrostomida</taxon>
        <taxon>Macrostomidae</taxon>
        <taxon>Macrostomum</taxon>
    </lineage>
</organism>
<evidence type="ECO:0000259" key="6">
    <source>
        <dbReference type="PROSITE" id="PS50025"/>
    </source>
</evidence>
<name>A0A267EWB7_9PLAT</name>
<dbReference type="PROSITE" id="PS00022">
    <property type="entry name" value="EGF_1"/>
    <property type="match status" value="1"/>
</dbReference>
<feature type="region of interest" description="Disordered" evidence="3">
    <location>
        <begin position="293"/>
        <end position="329"/>
    </location>
</feature>
<feature type="disulfide bond" evidence="2">
    <location>
        <begin position="259"/>
        <end position="276"/>
    </location>
</feature>
<dbReference type="SUPFAM" id="SSF57196">
    <property type="entry name" value="EGF/Laminin"/>
    <property type="match status" value="1"/>
</dbReference>
<dbReference type="InterPro" id="IPR000742">
    <property type="entry name" value="EGF"/>
</dbReference>
<keyword evidence="4" id="KW-0472">Membrane</keyword>
<comment type="caution">
    <text evidence="8">The sequence shown here is derived from an EMBL/GenBank/DDBJ whole genome shotgun (WGS) entry which is preliminary data.</text>
</comment>
<evidence type="ECO:0000256" key="2">
    <source>
        <dbReference type="PROSITE-ProRule" id="PRU00076"/>
    </source>
</evidence>
<dbReference type="PROSITE" id="PS50025">
    <property type="entry name" value="LAM_G_DOMAIN"/>
    <property type="match status" value="1"/>
</dbReference>
<dbReference type="STRING" id="282301.A0A267EWB7"/>
<feature type="compositionally biased region" description="Basic and acidic residues" evidence="3">
    <location>
        <begin position="377"/>
        <end position="386"/>
    </location>
</feature>
<gene>
    <name evidence="8" type="ORF">BOX15_Mlig007680g1</name>
</gene>
<keyword evidence="9" id="KW-1185">Reference proteome</keyword>
<proteinExistence type="predicted"/>
<feature type="compositionally biased region" description="Low complexity" evidence="3">
    <location>
        <begin position="293"/>
        <end position="327"/>
    </location>
</feature>
<keyword evidence="4" id="KW-1133">Transmembrane helix</keyword>
<keyword evidence="5" id="KW-0732">Signal</keyword>
<dbReference type="PROSITE" id="PS50026">
    <property type="entry name" value="EGF_3"/>
    <property type="match status" value="2"/>
</dbReference>
<keyword evidence="1 2" id="KW-1015">Disulfide bond</keyword>
<keyword evidence="4" id="KW-0812">Transmembrane</keyword>
<dbReference type="OrthoDB" id="6160793at2759"/>